<proteinExistence type="predicted"/>
<evidence type="ECO:0000259" key="4">
    <source>
        <dbReference type="PROSITE" id="PS50995"/>
    </source>
</evidence>
<name>A0A239NFS3_9ACTN</name>
<dbReference type="Gene3D" id="1.10.10.10">
    <property type="entry name" value="Winged helix-like DNA-binding domain superfamily/Winged helix DNA-binding domain"/>
    <property type="match status" value="1"/>
</dbReference>
<organism evidence="5 6">
    <name type="scientific">Streptosporangium subroseum</name>
    <dbReference type="NCBI Taxonomy" id="106412"/>
    <lineage>
        <taxon>Bacteria</taxon>
        <taxon>Bacillati</taxon>
        <taxon>Actinomycetota</taxon>
        <taxon>Actinomycetes</taxon>
        <taxon>Streptosporangiales</taxon>
        <taxon>Streptosporangiaceae</taxon>
        <taxon>Streptosporangium</taxon>
    </lineage>
</organism>
<keyword evidence="1" id="KW-0805">Transcription regulation</keyword>
<gene>
    <name evidence="5" type="ORF">SAMN05216276_10563</name>
</gene>
<accession>A0A239NFS3</accession>
<dbReference type="RefSeq" id="WP_089211936.1">
    <property type="nucleotide sequence ID" value="NZ_FZOD01000056.1"/>
</dbReference>
<dbReference type="EMBL" id="FZOD01000056">
    <property type="protein sequence ID" value="SNT53138.1"/>
    <property type="molecule type" value="Genomic_DNA"/>
</dbReference>
<sequence length="157" mass="17185">MRPAEELRYLILAAQREGNRLLGQALRPLGITSSQAEVIRILQDRGSLTLNGLGDLLVCESGNSPSRLVDRLASAGLVNRQVPAHDRRHIELSLTEEGLRLARQIIEIEEDLYRSIDAASEGHDLDEITGFLRAFVTGLPAGQALARRIVTEQGVSP</sequence>
<dbReference type="SUPFAM" id="SSF46785">
    <property type="entry name" value="Winged helix' DNA-binding domain"/>
    <property type="match status" value="1"/>
</dbReference>
<dbReference type="AlphaFoldDB" id="A0A239NFS3"/>
<reference evidence="5 6" key="1">
    <citation type="submission" date="2017-06" db="EMBL/GenBank/DDBJ databases">
        <authorList>
            <person name="Kim H.J."/>
            <person name="Triplett B.A."/>
        </authorList>
    </citation>
    <scope>NUCLEOTIDE SEQUENCE [LARGE SCALE GENOMIC DNA]</scope>
    <source>
        <strain evidence="5 6">CGMCC 4.2132</strain>
    </source>
</reference>
<dbReference type="InterPro" id="IPR000835">
    <property type="entry name" value="HTH_MarR-typ"/>
</dbReference>
<evidence type="ECO:0000256" key="3">
    <source>
        <dbReference type="ARBA" id="ARBA00023163"/>
    </source>
</evidence>
<dbReference type="InterPro" id="IPR036388">
    <property type="entry name" value="WH-like_DNA-bd_sf"/>
</dbReference>
<dbReference type="GO" id="GO:0003700">
    <property type="term" value="F:DNA-binding transcription factor activity"/>
    <property type="evidence" value="ECO:0007669"/>
    <property type="project" value="InterPro"/>
</dbReference>
<dbReference type="PROSITE" id="PS50995">
    <property type="entry name" value="HTH_MARR_2"/>
    <property type="match status" value="1"/>
</dbReference>
<evidence type="ECO:0000313" key="6">
    <source>
        <dbReference type="Proteomes" id="UP000198282"/>
    </source>
</evidence>
<dbReference type="Pfam" id="PF01047">
    <property type="entry name" value="MarR"/>
    <property type="match status" value="1"/>
</dbReference>
<protein>
    <submittedName>
        <fullName evidence="5">DNA-binding transcriptional regulator, MarR family</fullName>
    </submittedName>
</protein>
<evidence type="ECO:0000256" key="1">
    <source>
        <dbReference type="ARBA" id="ARBA00023015"/>
    </source>
</evidence>
<evidence type="ECO:0000256" key="2">
    <source>
        <dbReference type="ARBA" id="ARBA00023125"/>
    </source>
</evidence>
<dbReference type="PANTHER" id="PTHR42756">
    <property type="entry name" value="TRANSCRIPTIONAL REGULATOR, MARR"/>
    <property type="match status" value="1"/>
</dbReference>
<dbReference type="PANTHER" id="PTHR42756:SF1">
    <property type="entry name" value="TRANSCRIPTIONAL REPRESSOR OF EMRAB OPERON"/>
    <property type="match status" value="1"/>
</dbReference>
<evidence type="ECO:0000313" key="5">
    <source>
        <dbReference type="EMBL" id="SNT53138.1"/>
    </source>
</evidence>
<feature type="domain" description="HTH marR-type" evidence="4">
    <location>
        <begin position="4"/>
        <end position="137"/>
    </location>
</feature>
<keyword evidence="3" id="KW-0804">Transcription</keyword>
<dbReference type="InterPro" id="IPR036390">
    <property type="entry name" value="WH_DNA-bd_sf"/>
</dbReference>
<keyword evidence="6" id="KW-1185">Reference proteome</keyword>
<dbReference type="PRINTS" id="PR00598">
    <property type="entry name" value="HTHMARR"/>
</dbReference>
<dbReference type="GO" id="GO:0003677">
    <property type="term" value="F:DNA binding"/>
    <property type="evidence" value="ECO:0007669"/>
    <property type="project" value="UniProtKB-KW"/>
</dbReference>
<dbReference type="Proteomes" id="UP000198282">
    <property type="component" value="Unassembled WGS sequence"/>
</dbReference>
<dbReference type="OrthoDB" id="2600321at2"/>
<keyword evidence="2 5" id="KW-0238">DNA-binding</keyword>
<dbReference type="SMART" id="SM00347">
    <property type="entry name" value="HTH_MARR"/>
    <property type="match status" value="1"/>
</dbReference>